<dbReference type="Pfam" id="PF06947">
    <property type="entry name" value="DUF1290"/>
    <property type="match status" value="1"/>
</dbReference>
<feature type="transmembrane region" description="Helical" evidence="1">
    <location>
        <begin position="85"/>
        <end position="106"/>
    </location>
</feature>
<reference evidence="2" key="1">
    <citation type="submission" date="2019-03" db="EMBL/GenBank/DDBJ databases">
        <authorList>
            <person name="Hao L."/>
        </authorList>
    </citation>
    <scope>NUCLEOTIDE SEQUENCE</scope>
</reference>
<dbReference type="PIRSF" id="PIRSF018579">
    <property type="entry name" value="Sbp"/>
    <property type="match status" value="1"/>
</dbReference>
<sequence length="113" mass="12171">MWLGLWLTVIGIAAGVLIGLNMPVVLPHAYAKYLSVAALAALDSVFGGLRAAMEEHFDNTIFITGFFSNALLAAGLAFVGERLGIDLYLAAVVAFGVRLFQNLAIIRRHLLKK</sequence>
<organism evidence="2">
    <name type="scientific">anaerobic digester metagenome</name>
    <dbReference type="NCBI Taxonomy" id="1263854"/>
    <lineage>
        <taxon>unclassified sequences</taxon>
        <taxon>metagenomes</taxon>
        <taxon>ecological metagenomes</taxon>
    </lineage>
</organism>
<name>A0A485MA37_9ZZZZ</name>
<dbReference type="AlphaFoldDB" id="A0A485MA37"/>
<accession>A0A485MA37</accession>
<gene>
    <name evidence="2" type="primary">sbp</name>
    <name evidence="2" type="ORF">SCFA_850002</name>
</gene>
<evidence type="ECO:0000256" key="1">
    <source>
        <dbReference type="SAM" id="Phobius"/>
    </source>
</evidence>
<dbReference type="InterPro" id="IPR009709">
    <property type="entry name" value="DUF1290"/>
</dbReference>
<protein>
    <submittedName>
        <fullName evidence="2">Putative integral inner membrane protein (Small basic protein)</fullName>
    </submittedName>
</protein>
<proteinExistence type="predicted"/>
<dbReference type="EMBL" id="CAADRN010000389">
    <property type="protein sequence ID" value="VFU19581.1"/>
    <property type="molecule type" value="Genomic_DNA"/>
</dbReference>
<keyword evidence="1" id="KW-1133">Transmembrane helix</keyword>
<feature type="transmembrane region" description="Helical" evidence="1">
    <location>
        <begin position="29"/>
        <end position="49"/>
    </location>
</feature>
<keyword evidence="1" id="KW-0812">Transmembrane</keyword>
<feature type="transmembrane region" description="Helical" evidence="1">
    <location>
        <begin position="61"/>
        <end position="79"/>
    </location>
</feature>
<evidence type="ECO:0000313" key="2">
    <source>
        <dbReference type="EMBL" id="VFU19581.1"/>
    </source>
</evidence>
<keyword evidence="1" id="KW-0472">Membrane</keyword>